<evidence type="ECO:0000313" key="5">
    <source>
        <dbReference type="Proteomes" id="UP001321018"/>
    </source>
</evidence>
<dbReference type="InterPro" id="IPR058421">
    <property type="entry name" value="DUF8108_C"/>
</dbReference>
<feature type="region of interest" description="Disordered" evidence="1">
    <location>
        <begin position="164"/>
        <end position="200"/>
    </location>
</feature>
<dbReference type="RefSeq" id="WP_338001747.1">
    <property type="nucleotide sequence ID" value="NZ_JAOPKA010000001.1"/>
</dbReference>
<dbReference type="Pfam" id="PF26413">
    <property type="entry name" value="DUF8108"/>
    <property type="match status" value="1"/>
</dbReference>
<gene>
    <name evidence="4" type="ORF">OB960_00520</name>
</gene>
<dbReference type="Proteomes" id="UP001321018">
    <property type="component" value="Unassembled WGS sequence"/>
</dbReference>
<evidence type="ECO:0000259" key="3">
    <source>
        <dbReference type="Pfam" id="PF26413"/>
    </source>
</evidence>
<keyword evidence="2" id="KW-0472">Membrane</keyword>
<proteinExistence type="predicted"/>
<comment type="caution">
    <text evidence="4">The sequence shown here is derived from an EMBL/GenBank/DDBJ whole genome shotgun (WGS) entry which is preliminary data.</text>
</comment>
<sequence>MSDRPSHSDDSPVVALADTVSEILYGIAGWLLVGLGLAISVLGPPSAAAGHGIGFSALLFSTVAFVLGLVFVAFGVFVNPSLRRRLNRRHKISRFGTVRTVDQRVVRSDERCLERCVSCDSRVERGMVRRYREEYALAGVPVYTASVAYNHYCLECATDELSGRHDAGLESRSPFEASERSTALEGKSTDEDEKSLLERE</sequence>
<evidence type="ECO:0000313" key="4">
    <source>
        <dbReference type="EMBL" id="MCU4739884.1"/>
    </source>
</evidence>
<name>A0AAP2YUT8_9EURY</name>
<reference evidence="4" key="1">
    <citation type="submission" date="2022-09" db="EMBL/GenBank/DDBJ databases">
        <title>Enrichment on poylsaccharides allowed isolation of novel metabolic and taxonomic groups of Haloarchaea.</title>
        <authorList>
            <person name="Sorokin D.Y."/>
            <person name="Elcheninov A.G."/>
            <person name="Khizhniak T.V."/>
            <person name="Kolganova T.V."/>
            <person name="Kublanov I.V."/>
        </authorList>
    </citation>
    <scope>NUCLEOTIDE SEQUENCE</scope>
    <source>
        <strain evidence="4">AArc-xg1-1</strain>
    </source>
</reference>
<dbReference type="AlphaFoldDB" id="A0AAP2YUT8"/>
<feature type="transmembrane region" description="Helical" evidence="2">
    <location>
        <begin position="55"/>
        <end position="78"/>
    </location>
</feature>
<keyword evidence="2" id="KW-0812">Transmembrane</keyword>
<evidence type="ECO:0000256" key="2">
    <source>
        <dbReference type="SAM" id="Phobius"/>
    </source>
</evidence>
<protein>
    <recommendedName>
        <fullName evidence="3">DUF8108 domain-containing protein</fullName>
    </recommendedName>
</protein>
<organism evidence="4 5">
    <name type="scientific">Natronoglomus mannanivorans</name>
    <dbReference type="NCBI Taxonomy" id="2979990"/>
    <lineage>
        <taxon>Archaea</taxon>
        <taxon>Methanobacteriati</taxon>
        <taxon>Methanobacteriota</taxon>
        <taxon>Stenosarchaea group</taxon>
        <taxon>Halobacteria</taxon>
        <taxon>Halobacteriales</taxon>
        <taxon>Natrialbaceae</taxon>
        <taxon>Natronoglomus</taxon>
    </lineage>
</organism>
<dbReference type="EMBL" id="JAOPKA010000001">
    <property type="protein sequence ID" value="MCU4739884.1"/>
    <property type="molecule type" value="Genomic_DNA"/>
</dbReference>
<feature type="transmembrane region" description="Helical" evidence="2">
    <location>
        <begin position="23"/>
        <end position="43"/>
    </location>
</feature>
<accession>A0AAP2YUT8</accession>
<evidence type="ECO:0000256" key="1">
    <source>
        <dbReference type="SAM" id="MobiDB-lite"/>
    </source>
</evidence>
<keyword evidence="2" id="KW-1133">Transmembrane helix</keyword>
<feature type="domain" description="DUF8108" evidence="3">
    <location>
        <begin position="88"/>
        <end position="157"/>
    </location>
</feature>